<organism evidence="9 10">
    <name type="scientific">Aureococcus anophagefferens</name>
    <name type="common">Harmful bloom alga</name>
    <dbReference type="NCBI Taxonomy" id="44056"/>
    <lineage>
        <taxon>Eukaryota</taxon>
        <taxon>Sar</taxon>
        <taxon>Stramenopiles</taxon>
        <taxon>Ochrophyta</taxon>
        <taxon>Pelagophyceae</taxon>
        <taxon>Pelagomonadales</taxon>
        <taxon>Pelagomonadaceae</taxon>
        <taxon>Aureococcus</taxon>
    </lineage>
</organism>
<dbReference type="PANTHER" id="PTHR21576">
    <property type="entry name" value="UNCHARACTERIZED NODULIN-LIKE PROTEIN"/>
    <property type="match status" value="1"/>
</dbReference>
<feature type="transmembrane region" description="Helical" evidence="6">
    <location>
        <begin position="372"/>
        <end position="393"/>
    </location>
</feature>
<comment type="subcellular location">
    <subcellularLocation>
        <location evidence="1">Membrane</location>
        <topology evidence="1">Multi-pass membrane protein</topology>
    </subcellularLocation>
</comment>
<keyword evidence="4 6" id="KW-0472">Membrane</keyword>
<dbReference type="PANTHER" id="PTHR21576:SF158">
    <property type="entry name" value="RIBOSOMAL RNA-PROCESSING PROTEIN 12-LIKE CONSERVED DOMAIN-CONTAINING PROTEIN"/>
    <property type="match status" value="1"/>
</dbReference>
<dbReference type="EMBL" id="JBBJCI010000151">
    <property type="protein sequence ID" value="KAK7242056.1"/>
    <property type="molecule type" value="Genomic_DNA"/>
</dbReference>
<keyword evidence="2 6" id="KW-0812">Transmembrane</keyword>
<protein>
    <submittedName>
        <fullName evidence="9">Nodulin-like protein</fullName>
    </submittedName>
</protein>
<feature type="region of interest" description="Disordered" evidence="5">
    <location>
        <begin position="502"/>
        <end position="552"/>
    </location>
</feature>
<keyword evidence="3 6" id="KW-1133">Transmembrane helix</keyword>
<evidence type="ECO:0000256" key="6">
    <source>
        <dbReference type="SAM" id="Phobius"/>
    </source>
</evidence>
<name>A0ABR1G123_AURAN</name>
<proteinExistence type="predicted"/>
<feature type="transmembrane region" description="Helical" evidence="6">
    <location>
        <begin position="78"/>
        <end position="98"/>
    </location>
</feature>
<dbReference type="Pfam" id="PF23262">
    <property type="entry name" value="NFD4_C"/>
    <property type="match status" value="1"/>
</dbReference>
<feature type="compositionally biased region" description="Acidic residues" evidence="5">
    <location>
        <begin position="540"/>
        <end position="552"/>
    </location>
</feature>
<reference evidence="9 10" key="1">
    <citation type="submission" date="2024-03" db="EMBL/GenBank/DDBJ databases">
        <title>Aureococcus anophagefferens CCMP1851 and Kratosvirus quantuckense: Draft genome of a second virus-susceptible host strain in the model system.</title>
        <authorList>
            <person name="Chase E."/>
            <person name="Truchon A.R."/>
            <person name="Schepens W."/>
            <person name="Wilhelm S.W."/>
        </authorList>
    </citation>
    <scope>NUCLEOTIDE SEQUENCE [LARGE SCALE GENOMIC DNA]</scope>
    <source>
        <strain evidence="9 10">CCMP1851</strain>
    </source>
</reference>
<feature type="transmembrane region" description="Helical" evidence="6">
    <location>
        <begin position="174"/>
        <end position="192"/>
    </location>
</feature>
<evidence type="ECO:0000256" key="3">
    <source>
        <dbReference type="ARBA" id="ARBA00022989"/>
    </source>
</evidence>
<evidence type="ECO:0000256" key="5">
    <source>
        <dbReference type="SAM" id="MobiDB-lite"/>
    </source>
</evidence>
<evidence type="ECO:0000313" key="9">
    <source>
        <dbReference type="EMBL" id="KAK7242056.1"/>
    </source>
</evidence>
<feature type="domain" description="Nodulin-like" evidence="7">
    <location>
        <begin position="13"/>
        <end position="184"/>
    </location>
</feature>
<comment type="caution">
    <text evidence="9">The sequence shown here is derived from an EMBL/GenBank/DDBJ whole genome shotgun (WGS) entry which is preliminary data.</text>
</comment>
<dbReference type="Proteomes" id="UP001363151">
    <property type="component" value="Unassembled WGS sequence"/>
</dbReference>
<feature type="transmembrane region" description="Helical" evidence="6">
    <location>
        <begin position="280"/>
        <end position="301"/>
    </location>
</feature>
<feature type="transmembrane region" description="Helical" evidence="6">
    <location>
        <begin position="110"/>
        <end position="136"/>
    </location>
</feature>
<feature type="transmembrane region" description="Helical" evidence="6">
    <location>
        <begin position="12"/>
        <end position="33"/>
    </location>
</feature>
<evidence type="ECO:0000259" key="7">
    <source>
        <dbReference type="Pfam" id="PF06813"/>
    </source>
</evidence>
<feature type="transmembrane region" description="Helical" evidence="6">
    <location>
        <begin position="148"/>
        <end position="168"/>
    </location>
</feature>
<accession>A0ABR1G123</accession>
<feature type="transmembrane region" description="Helical" evidence="6">
    <location>
        <begin position="461"/>
        <end position="480"/>
    </location>
</feature>
<dbReference type="SUPFAM" id="SSF103473">
    <property type="entry name" value="MFS general substrate transporter"/>
    <property type="match status" value="1"/>
</dbReference>
<evidence type="ECO:0000256" key="4">
    <source>
        <dbReference type="ARBA" id="ARBA00023136"/>
    </source>
</evidence>
<gene>
    <name evidence="9" type="ORF">SO694_000184101</name>
</gene>
<feature type="transmembrane region" description="Helical" evidence="6">
    <location>
        <begin position="347"/>
        <end position="365"/>
    </location>
</feature>
<feature type="transmembrane region" description="Helical" evidence="6">
    <location>
        <begin position="313"/>
        <end position="335"/>
    </location>
</feature>
<dbReference type="InterPro" id="IPR010658">
    <property type="entry name" value="Nodulin-like"/>
</dbReference>
<keyword evidence="10" id="KW-1185">Reference proteome</keyword>
<sequence>MMASTDAPPTACRWRILATVIVVESVGGLMYAFGIYSARLKSKFSLSQEQLDAISISSSLGSNVGVHWGLLTDAAGPSAALCAALVAGGGGWLLLWSALGGVSGLRGLPWAYLCAFALLQGTAMCGSDVASMTTIAKAFPQNRGRATGLVKAMVGLSAALAANVYVAVEPALRLYVLLIAGAYVGACAVGAARLRAGDILAAGARERPEDDAPRCSRGSSLASSASRSSTSALQLANAFAPVPAAGRYATGACAVLALVGGVAPVRSATALEAYGSADFWLLWFVCFAVCGSGTVVMNNLTQIAKAAGIATRGATVLVALLSISNCLCRVAAGYASDRTAARGVPRSALLAAVSVAMAGAHLLGLPASKGSVYVLSVLSGGAYGAVATVHPLVAADRFGVAHLGAIYASITTANGLGSYLGSNVLAARLYDAANAPGHQVCESSARGTSCDCVGARCFADTFLVCAALNGAAALCCVVLARREARRRTAVREEAGARVEAAAPRAPYYPPVAPPSADAVDFARLASDDESDAEGGPGDGGLDDDATDDASEA</sequence>
<evidence type="ECO:0000256" key="1">
    <source>
        <dbReference type="ARBA" id="ARBA00004141"/>
    </source>
</evidence>
<dbReference type="InterPro" id="IPR056555">
    <property type="entry name" value="NFD4_C"/>
</dbReference>
<dbReference type="Pfam" id="PF06813">
    <property type="entry name" value="Nodulin-like"/>
    <property type="match status" value="1"/>
</dbReference>
<evidence type="ECO:0000313" key="10">
    <source>
        <dbReference type="Proteomes" id="UP001363151"/>
    </source>
</evidence>
<dbReference type="Gene3D" id="1.20.1250.20">
    <property type="entry name" value="MFS general substrate transporter like domains"/>
    <property type="match status" value="2"/>
</dbReference>
<dbReference type="InterPro" id="IPR036259">
    <property type="entry name" value="MFS_trans_sf"/>
</dbReference>
<evidence type="ECO:0000256" key="2">
    <source>
        <dbReference type="ARBA" id="ARBA00022692"/>
    </source>
</evidence>
<feature type="domain" description="NFD4 C-terminal" evidence="8">
    <location>
        <begin position="278"/>
        <end position="479"/>
    </location>
</feature>
<evidence type="ECO:0000259" key="8">
    <source>
        <dbReference type="Pfam" id="PF23262"/>
    </source>
</evidence>